<proteinExistence type="predicted"/>
<protein>
    <submittedName>
        <fullName evidence="1">Uncharacterized protein</fullName>
    </submittedName>
</protein>
<dbReference type="Proteomes" id="UP001157418">
    <property type="component" value="Unassembled WGS sequence"/>
</dbReference>
<evidence type="ECO:0000313" key="2">
    <source>
        <dbReference type="Proteomes" id="UP001157418"/>
    </source>
</evidence>
<dbReference type="SUPFAM" id="SSF52058">
    <property type="entry name" value="L domain-like"/>
    <property type="match status" value="1"/>
</dbReference>
<sequence length="85" mass="9450">MIMRISGLSNGNLDFIQNLKSLSVLMLRNNRLSGSIPNDIGEHGFEFQQFEWGDSKRIVQLESNVFLASSNATGSPSLRQENVPP</sequence>
<dbReference type="AlphaFoldDB" id="A0AAU9ME60"/>
<gene>
    <name evidence="1" type="ORF">LVIROSA_LOCUS11052</name>
</gene>
<dbReference type="EMBL" id="CAKMRJ010001112">
    <property type="protein sequence ID" value="CAH1423791.1"/>
    <property type="molecule type" value="Genomic_DNA"/>
</dbReference>
<dbReference type="Gene3D" id="3.80.10.10">
    <property type="entry name" value="Ribonuclease Inhibitor"/>
    <property type="match status" value="1"/>
</dbReference>
<dbReference type="InterPro" id="IPR032675">
    <property type="entry name" value="LRR_dom_sf"/>
</dbReference>
<keyword evidence="2" id="KW-1185">Reference proteome</keyword>
<reference evidence="1 2" key="1">
    <citation type="submission" date="2022-01" db="EMBL/GenBank/DDBJ databases">
        <authorList>
            <person name="Xiong W."/>
            <person name="Schranz E."/>
        </authorList>
    </citation>
    <scope>NUCLEOTIDE SEQUENCE [LARGE SCALE GENOMIC DNA]</scope>
</reference>
<organism evidence="1 2">
    <name type="scientific">Lactuca virosa</name>
    <dbReference type="NCBI Taxonomy" id="75947"/>
    <lineage>
        <taxon>Eukaryota</taxon>
        <taxon>Viridiplantae</taxon>
        <taxon>Streptophyta</taxon>
        <taxon>Embryophyta</taxon>
        <taxon>Tracheophyta</taxon>
        <taxon>Spermatophyta</taxon>
        <taxon>Magnoliopsida</taxon>
        <taxon>eudicotyledons</taxon>
        <taxon>Gunneridae</taxon>
        <taxon>Pentapetalae</taxon>
        <taxon>asterids</taxon>
        <taxon>campanulids</taxon>
        <taxon>Asterales</taxon>
        <taxon>Asteraceae</taxon>
        <taxon>Cichorioideae</taxon>
        <taxon>Cichorieae</taxon>
        <taxon>Lactucinae</taxon>
        <taxon>Lactuca</taxon>
    </lineage>
</organism>
<comment type="caution">
    <text evidence="1">The sequence shown here is derived from an EMBL/GenBank/DDBJ whole genome shotgun (WGS) entry which is preliminary data.</text>
</comment>
<name>A0AAU9ME60_9ASTR</name>
<evidence type="ECO:0000313" key="1">
    <source>
        <dbReference type="EMBL" id="CAH1423791.1"/>
    </source>
</evidence>
<accession>A0AAU9ME60</accession>